<name>A0ABQ0PZD6_9PROT</name>
<dbReference type="PANTHER" id="PTHR30258:SF3">
    <property type="entry name" value="SLL1921 PROTEIN"/>
    <property type="match status" value="1"/>
</dbReference>
<feature type="region of interest" description="Disordered" evidence="4">
    <location>
        <begin position="67"/>
        <end position="89"/>
    </location>
</feature>
<evidence type="ECO:0000259" key="5">
    <source>
        <dbReference type="Pfam" id="PF00437"/>
    </source>
</evidence>
<feature type="domain" description="Bacterial type II secretion system protein E" evidence="5">
    <location>
        <begin position="220"/>
        <end position="596"/>
    </location>
</feature>
<organism evidence="6 7">
    <name type="scientific">Acetobacter malorum DSM 14337</name>
    <dbReference type="NCBI Taxonomy" id="1307910"/>
    <lineage>
        <taxon>Bacteria</taxon>
        <taxon>Pseudomonadati</taxon>
        <taxon>Pseudomonadota</taxon>
        <taxon>Alphaproteobacteria</taxon>
        <taxon>Acetobacterales</taxon>
        <taxon>Acetobacteraceae</taxon>
        <taxon>Acetobacter</taxon>
    </lineage>
</organism>
<feature type="compositionally biased region" description="Basic residues" evidence="4">
    <location>
        <begin position="1"/>
        <end position="10"/>
    </location>
</feature>
<dbReference type="RefSeq" id="WP_156476990.1">
    <property type="nucleotide sequence ID" value="NZ_BAPF01000054.1"/>
</dbReference>
<evidence type="ECO:0000256" key="4">
    <source>
        <dbReference type="SAM" id="MobiDB-lite"/>
    </source>
</evidence>
<proteinExistence type="inferred from homology"/>
<dbReference type="Proteomes" id="UP001065047">
    <property type="component" value="Unassembled WGS sequence"/>
</dbReference>
<dbReference type="InterPro" id="IPR027417">
    <property type="entry name" value="P-loop_NTPase"/>
</dbReference>
<evidence type="ECO:0000256" key="1">
    <source>
        <dbReference type="ARBA" id="ARBA00006611"/>
    </source>
</evidence>
<comment type="similarity">
    <text evidence="1">Belongs to the GSP E family.</text>
</comment>
<reference evidence="6" key="1">
    <citation type="submission" date="2013-04" db="EMBL/GenBank/DDBJ databases">
        <title>The genome sequencing project of 58 acetic acid bacteria.</title>
        <authorList>
            <person name="Okamoto-Kainuma A."/>
            <person name="Ishikawa M."/>
            <person name="Umino S."/>
            <person name="Koizumi Y."/>
            <person name="Shiwa Y."/>
            <person name="Yoshikawa H."/>
            <person name="Matsutani M."/>
            <person name="Matsushita K."/>
        </authorList>
    </citation>
    <scope>NUCLEOTIDE SEQUENCE</scope>
    <source>
        <strain evidence="6">DSM 14337</strain>
    </source>
</reference>
<sequence>MAVKKHKKKTNASGGGLLKWLTTDTSVSKKNSPRPVPSSRKDGRRKSSSLSFAKIIAWLTTDTKHQAKNAKNPLSRDMRPLGAGSSSMPARTGEKLLLQKFESQRDVDSFVDEIKEEARIVVTGLGSPIPGLNEKHREMAAFVLLSGEEDREGAPGQFVHPEKKRLDPVVAEAKDLIQKAGYIVNGDVSVPLKAIPEINNLGTSYFLGQSGGQNMTGEEVNSIQKKLFSIYTSAARAGASDIHIDTLPEGCAINFRIYGQIRNYSHETFAVGQQLCHVAAILATEGDPHYEPGKFQDKNMRPGEYTLPHGIQSLRLHWNPGSNGARQCVIRLNKEPRRIRPEDKPFLKAGFTPDHDDAFARFRQKKSGLLILSGPTGSGKTTTLTMNATILYFERETRIAINTLEDPVEQPILGAFQTSVPSSEYRVGLKAMVRSDPDVIIVSEMRDQESSDQAIHASRTGHLMMSTTHCDHAITIPSRIMDMGVDKMNALDASIMKMWVSQRLVGVLCPHCSIPYTEGVKKGLRSQFECESVQNIIPEEYFPNLRMINPVMSEKMLGCGKKGCRYGQSGATIIAEVIEPDKTFIKYLRDMETEKAEQYWLDELGGMLLEEHAMLKTAFGIIDPQELLGVSENPGALKKDRILTLLKDKGEKWFGSVISKDKLEEGSTREKASKS</sequence>
<gene>
    <name evidence="6" type="ORF">AA14337_3046</name>
</gene>
<dbReference type="Pfam" id="PF00437">
    <property type="entry name" value="T2SSE"/>
    <property type="match status" value="1"/>
</dbReference>
<keyword evidence="7" id="KW-1185">Reference proteome</keyword>
<dbReference type="SUPFAM" id="SSF52540">
    <property type="entry name" value="P-loop containing nucleoside triphosphate hydrolases"/>
    <property type="match status" value="1"/>
</dbReference>
<dbReference type="Gene3D" id="3.40.50.300">
    <property type="entry name" value="P-loop containing nucleotide triphosphate hydrolases"/>
    <property type="match status" value="1"/>
</dbReference>
<dbReference type="EMBL" id="BAPF01000054">
    <property type="protein sequence ID" value="GBQ85336.1"/>
    <property type="molecule type" value="Genomic_DNA"/>
</dbReference>
<dbReference type="PANTHER" id="PTHR30258">
    <property type="entry name" value="TYPE II SECRETION SYSTEM PROTEIN GSPE-RELATED"/>
    <property type="match status" value="1"/>
</dbReference>
<comment type="caution">
    <text evidence="6">The sequence shown here is derived from an EMBL/GenBank/DDBJ whole genome shotgun (WGS) entry which is preliminary data.</text>
</comment>
<feature type="region of interest" description="Disordered" evidence="4">
    <location>
        <begin position="1"/>
        <end position="48"/>
    </location>
</feature>
<evidence type="ECO:0000256" key="3">
    <source>
        <dbReference type="ARBA" id="ARBA00022840"/>
    </source>
</evidence>
<evidence type="ECO:0000313" key="6">
    <source>
        <dbReference type="EMBL" id="GBQ85336.1"/>
    </source>
</evidence>
<dbReference type="GeneID" id="29557759"/>
<evidence type="ECO:0000256" key="2">
    <source>
        <dbReference type="ARBA" id="ARBA00022741"/>
    </source>
</evidence>
<protein>
    <recommendedName>
        <fullName evidence="5">Bacterial type II secretion system protein E domain-containing protein</fullName>
    </recommendedName>
</protein>
<accession>A0ABQ0PZD6</accession>
<keyword evidence="2" id="KW-0547">Nucleotide-binding</keyword>
<dbReference type="InterPro" id="IPR001482">
    <property type="entry name" value="T2SS/T4SS_dom"/>
</dbReference>
<dbReference type="Gene3D" id="3.30.450.90">
    <property type="match status" value="1"/>
</dbReference>
<evidence type="ECO:0000313" key="7">
    <source>
        <dbReference type="Proteomes" id="UP001065047"/>
    </source>
</evidence>
<keyword evidence="3" id="KW-0067">ATP-binding</keyword>